<evidence type="ECO:0000313" key="6">
    <source>
        <dbReference type="Proteomes" id="UP000245629"/>
    </source>
</evidence>
<feature type="modified residue" description="4-aspartylphosphate" evidence="2">
    <location>
        <position position="52"/>
    </location>
</feature>
<dbReference type="EMBL" id="CP029354">
    <property type="protein sequence ID" value="AWK88500.1"/>
    <property type="molecule type" value="Genomic_DNA"/>
</dbReference>
<dbReference type="InterPro" id="IPR011006">
    <property type="entry name" value="CheY-like_superfamily"/>
</dbReference>
<feature type="domain" description="Response regulatory" evidence="4">
    <location>
        <begin position="5"/>
        <end position="115"/>
    </location>
</feature>
<dbReference type="InterPro" id="IPR039420">
    <property type="entry name" value="WalR-like"/>
</dbReference>
<dbReference type="OrthoDB" id="3170288at2"/>
<dbReference type="CDD" id="cd06170">
    <property type="entry name" value="LuxR_C_like"/>
    <property type="match status" value="1"/>
</dbReference>
<dbReference type="PROSITE" id="PS50043">
    <property type="entry name" value="HTH_LUXR_2"/>
    <property type="match status" value="1"/>
</dbReference>
<dbReference type="PANTHER" id="PTHR43214">
    <property type="entry name" value="TWO-COMPONENT RESPONSE REGULATOR"/>
    <property type="match status" value="1"/>
</dbReference>
<dbReference type="PROSITE" id="PS00622">
    <property type="entry name" value="HTH_LUXR_1"/>
    <property type="match status" value="1"/>
</dbReference>
<dbReference type="SUPFAM" id="SSF46894">
    <property type="entry name" value="C-terminal effector domain of the bipartite response regulators"/>
    <property type="match status" value="1"/>
</dbReference>
<keyword evidence="6" id="KW-1185">Reference proteome</keyword>
<dbReference type="InterPro" id="IPR016032">
    <property type="entry name" value="Sig_transdc_resp-reg_C-effctor"/>
</dbReference>
<reference evidence="6" key="1">
    <citation type="submission" date="2018-05" db="EMBL/GenBank/DDBJ databases">
        <title>Azospirillum thermophila sp. nov., a novel isolated from hot spring.</title>
        <authorList>
            <person name="Zhao Z."/>
        </authorList>
    </citation>
    <scope>NUCLEOTIDE SEQUENCE [LARGE SCALE GENOMIC DNA]</scope>
    <source>
        <strain evidence="6">CFH 70021</strain>
    </source>
</reference>
<dbReference type="SUPFAM" id="SSF52172">
    <property type="entry name" value="CheY-like"/>
    <property type="match status" value="1"/>
</dbReference>
<dbReference type="InterPro" id="IPR001789">
    <property type="entry name" value="Sig_transdc_resp-reg_receiver"/>
</dbReference>
<dbReference type="InterPro" id="IPR000792">
    <property type="entry name" value="Tscrpt_reg_LuxR_C"/>
</dbReference>
<evidence type="ECO:0000313" key="5">
    <source>
        <dbReference type="EMBL" id="AWK88500.1"/>
    </source>
</evidence>
<evidence type="ECO:0000256" key="1">
    <source>
        <dbReference type="ARBA" id="ARBA00023125"/>
    </source>
</evidence>
<evidence type="ECO:0008006" key="7">
    <source>
        <dbReference type="Google" id="ProtNLM"/>
    </source>
</evidence>
<dbReference type="Gene3D" id="3.40.50.2300">
    <property type="match status" value="1"/>
</dbReference>
<evidence type="ECO:0000259" key="4">
    <source>
        <dbReference type="PROSITE" id="PS50110"/>
    </source>
</evidence>
<dbReference type="GO" id="GO:0000160">
    <property type="term" value="P:phosphorelay signal transduction system"/>
    <property type="evidence" value="ECO:0007669"/>
    <property type="project" value="InterPro"/>
</dbReference>
<evidence type="ECO:0000256" key="2">
    <source>
        <dbReference type="PROSITE-ProRule" id="PRU00169"/>
    </source>
</evidence>
<dbReference type="Pfam" id="PF00196">
    <property type="entry name" value="GerE"/>
    <property type="match status" value="1"/>
</dbReference>
<dbReference type="RefSeq" id="WP_109330844.1">
    <property type="nucleotide sequence ID" value="NZ_CP029354.1"/>
</dbReference>
<dbReference type="PRINTS" id="PR00038">
    <property type="entry name" value="HTHLUXR"/>
</dbReference>
<dbReference type="PANTHER" id="PTHR43214:SF38">
    <property type="entry name" value="NITRATE_NITRITE RESPONSE REGULATOR PROTEIN NARL"/>
    <property type="match status" value="1"/>
</dbReference>
<dbReference type="PROSITE" id="PS50110">
    <property type="entry name" value="RESPONSE_REGULATORY"/>
    <property type="match status" value="1"/>
</dbReference>
<keyword evidence="1" id="KW-0238">DNA-binding</keyword>
<gene>
    <name evidence="5" type="ORF">DEW08_20790</name>
</gene>
<dbReference type="SMART" id="SM00421">
    <property type="entry name" value="HTH_LUXR"/>
    <property type="match status" value="1"/>
</dbReference>
<feature type="domain" description="HTH luxR-type" evidence="3">
    <location>
        <begin position="140"/>
        <end position="205"/>
    </location>
</feature>
<name>A0A2S2CVT2_9PROT</name>
<dbReference type="AlphaFoldDB" id="A0A2S2CVT2"/>
<accession>A0A2S2CVT2</accession>
<proteinExistence type="predicted"/>
<dbReference type="GO" id="GO:0003677">
    <property type="term" value="F:DNA binding"/>
    <property type="evidence" value="ECO:0007669"/>
    <property type="project" value="UniProtKB-KW"/>
</dbReference>
<evidence type="ECO:0000259" key="3">
    <source>
        <dbReference type="PROSITE" id="PS50043"/>
    </source>
</evidence>
<dbReference type="GO" id="GO:0006355">
    <property type="term" value="P:regulation of DNA-templated transcription"/>
    <property type="evidence" value="ECO:0007669"/>
    <property type="project" value="InterPro"/>
</dbReference>
<sequence>MADTITGLIAESQLYREGVKALLGSSFVITVEADGVAEALRWGEEPRLILVDEAEGREHTACSLLQERFPGAALVFLMRRTSREQAIDILRFGAQGILGPDLSADALVLSLKLILTGQILVPSFALDLLPDSHAPSPAGAADLDQDITPRERQILEMIVRGHSNKAIGLALGLREPTVKFYVKNVMRKLHVANRTQIAVWAMTHGCPADPAGCDGKLPH</sequence>
<protein>
    <recommendedName>
        <fullName evidence="7">DNA-binding response regulator</fullName>
    </recommendedName>
</protein>
<dbReference type="KEGG" id="azz:DEW08_20790"/>
<keyword evidence="2" id="KW-0597">Phosphoprotein</keyword>
<dbReference type="Proteomes" id="UP000245629">
    <property type="component" value="Chromosome 3"/>
</dbReference>
<organism evidence="5 6">
    <name type="scientific">Azospirillum thermophilum</name>
    <dbReference type="NCBI Taxonomy" id="2202148"/>
    <lineage>
        <taxon>Bacteria</taxon>
        <taxon>Pseudomonadati</taxon>
        <taxon>Pseudomonadota</taxon>
        <taxon>Alphaproteobacteria</taxon>
        <taxon>Rhodospirillales</taxon>
        <taxon>Azospirillaceae</taxon>
        <taxon>Azospirillum</taxon>
    </lineage>
</organism>